<dbReference type="RefSeq" id="WP_049992410.1">
    <property type="nucleotide sequence ID" value="NZ_CP031310.1"/>
</dbReference>
<protein>
    <submittedName>
        <fullName evidence="2">Uncharacterized protein</fullName>
    </submittedName>
</protein>
<dbReference type="GeneID" id="39848790"/>
<dbReference type="Proteomes" id="UP000296706">
    <property type="component" value="Chromosome"/>
</dbReference>
<sequence length="98" mass="10564">MGWDRYKRLLWEKLSEMHADARVAGSLRAISLVGIIVGFAGFMIGLNPVVAILVADRFDPGGDLLARIGVTGLLVHVASAGYYYATAPPGPEDGLFRY</sequence>
<evidence type="ECO:0000256" key="1">
    <source>
        <dbReference type="SAM" id="Phobius"/>
    </source>
</evidence>
<evidence type="ECO:0000313" key="2">
    <source>
        <dbReference type="EMBL" id="QCC52081.1"/>
    </source>
</evidence>
<keyword evidence="3" id="KW-1185">Reference proteome</keyword>
<organism evidence="2 3">
    <name type="scientific">Halapricum salinum</name>
    <dbReference type="NCBI Taxonomy" id="1457250"/>
    <lineage>
        <taxon>Archaea</taxon>
        <taxon>Methanobacteriati</taxon>
        <taxon>Methanobacteriota</taxon>
        <taxon>Stenosarchaea group</taxon>
        <taxon>Halobacteria</taxon>
        <taxon>Halobacteriales</taxon>
        <taxon>Haloarculaceae</taxon>
        <taxon>Halapricum</taxon>
    </lineage>
</organism>
<evidence type="ECO:0000313" key="3">
    <source>
        <dbReference type="Proteomes" id="UP000296706"/>
    </source>
</evidence>
<accession>A0A4D6HET5</accession>
<feature type="transmembrane region" description="Helical" evidence="1">
    <location>
        <begin position="64"/>
        <end position="85"/>
    </location>
</feature>
<dbReference type="AlphaFoldDB" id="A0A4D6HET5"/>
<name>A0A4D6HET5_9EURY</name>
<gene>
    <name evidence="2" type="ORF">DV733_12980</name>
</gene>
<keyword evidence="1" id="KW-0812">Transmembrane</keyword>
<dbReference type="EMBL" id="CP031310">
    <property type="protein sequence ID" value="QCC52081.1"/>
    <property type="molecule type" value="Genomic_DNA"/>
</dbReference>
<feature type="transmembrane region" description="Helical" evidence="1">
    <location>
        <begin position="29"/>
        <end position="55"/>
    </location>
</feature>
<keyword evidence="1" id="KW-0472">Membrane</keyword>
<reference evidence="2 3" key="1">
    <citation type="journal article" date="2019" name="Nat. Commun.">
        <title>A new type of DNA phosphorothioation-based antiviral system in archaea.</title>
        <authorList>
            <person name="Xiong L."/>
            <person name="Liu S."/>
            <person name="Chen S."/>
            <person name="Xiao Y."/>
            <person name="Zhu B."/>
            <person name="Gao Y."/>
            <person name="Zhang Y."/>
            <person name="Chen B."/>
            <person name="Luo J."/>
            <person name="Deng Z."/>
            <person name="Chen X."/>
            <person name="Wang L."/>
            <person name="Chen S."/>
        </authorList>
    </citation>
    <scope>NUCLEOTIDE SEQUENCE [LARGE SCALE GENOMIC DNA]</scope>
    <source>
        <strain evidence="2 3">CBA1105</strain>
    </source>
</reference>
<proteinExistence type="predicted"/>
<keyword evidence="1" id="KW-1133">Transmembrane helix</keyword>
<dbReference type="KEGG" id="hsn:DV733_12980"/>